<dbReference type="GeneID" id="81373313"/>
<dbReference type="AlphaFoldDB" id="A0A9X0B3X0"/>
<organism evidence="3 4">
    <name type="scientific">Penicillium cosmopolitanum</name>
    <dbReference type="NCBI Taxonomy" id="1131564"/>
    <lineage>
        <taxon>Eukaryota</taxon>
        <taxon>Fungi</taxon>
        <taxon>Dikarya</taxon>
        <taxon>Ascomycota</taxon>
        <taxon>Pezizomycotina</taxon>
        <taxon>Eurotiomycetes</taxon>
        <taxon>Eurotiomycetidae</taxon>
        <taxon>Eurotiales</taxon>
        <taxon>Aspergillaceae</taxon>
        <taxon>Penicillium</taxon>
    </lineage>
</organism>
<feature type="compositionally biased region" description="Acidic residues" evidence="1">
    <location>
        <begin position="120"/>
        <end position="133"/>
    </location>
</feature>
<evidence type="ECO:0000313" key="4">
    <source>
        <dbReference type="Proteomes" id="UP001147747"/>
    </source>
</evidence>
<dbReference type="Proteomes" id="UP001147747">
    <property type="component" value="Unassembled WGS sequence"/>
</dbReference>
<sequence length="163" mass="17030">MRFLSVALVGLASISLTAASGFQTWDDIVGDVLQCMKTCLGDFYNNSGLEGKCGSSDHTSVDCLCGVTSFSSVQSSVDDLSTCIQGGCDSGDLSEISSKLSDFQERFSDAGDQCMSEDSTSNDDSDSESETDSDDNKNAARTLIPGFNALHASSAVLLFGVAL</sequence>
<feature type="signal peptide" evidence="2">
    <location>
        <begin position="1"/>
        <end position="19"/>
    </location>
</feature>
<evidence type="ECO:0008006" key="5">
    <source>
        <dbReference type="Google" id="ProtNLM"/>
    </source>
</evidence>
<proteinExistence type="predicted"/>
<name>A0A9X0B3X0_9EURO</name>
<keyword evidence="4" id="KW-1185">Reference proteome</keyword>
<dbReference type="RefSeq" id="XP_056484953.1">
    <property type="nucleotide sequence ID" value="XM_056634333.1"/>
</dbReference>
<evidence type="ECO:0000256" key="1">
    <source>
        <dbReference type="SAM" id="MobiDB-lite"/>
    </source>
</evidence>
<accession>A0A9X0B3X0</accession>
<gene>
    <name evidence="3" type="ORF">N7509_009696</name>
</gene>
<feature type="chain" id="PRO_5040795972" description="Extracellular membrane protein CFEM domain-containing protein" evidence="2">
    <location>
        <begin position="20"/>
        <end position="163"/>
    </location>
</feature>
<reference evidence="3" key="2">
    <citation type="journal article" date="2023" name="IMA Fungus">
        <title>Comparative genomic study of the Penicillium genus elucidates a diverse pangenome and 15 lateral gene transfer events.</title>
        <authorList>
            <person name="Petersen C."/>
            <person name="Sorensen T."/>
            <person name="Nielsen M.R."/>
            <person name="Sondergaard T.E."/>
            <person name="Sorensen J.L."/>
            <person name="Fitzpatrick D.A."/>
            <person name="Frisvad J.C."/>
            <person name="Nielsen K.L."/>
        </authorList>
    </citation>
    <scope>NUCLEOTIDE SEQUENCE</scope>
    <source>
        <strain evidence="3">IBT 29677</strain>
    </source>
</reference>
<keyword evidence="2" id="KW-0732">Signal</keyword>
<dbReference type="EMBL" id="JAPZBU010000009">
    <property type="protein sequence ID" value="KAJ5387155.1"/>
    <property type="molecule type" value="Genomic_DNA"/>
</dbReference>
<reference evidence="3" key="1">
    <citation type="submission" date="2022-12" db="EMBL/GenBank/DDBJ databases">
        <authorList>
            <person name="Petersen C."/>
        </authorList>
    </citation>
    <scope>NUCLEOTIDE SEQUENCE</scope>
    <source>
        <strain evidence="3">IBT 29677</strain>
    </source>
</reference>
<protein>
    <recommendedName>
        <fullName evidence="5">Extracellular membrane protein CFEM domain-containing protein</fullName>
    </recommendedName>
</protein>
<evidence type="ECO:0000313" key="3">
    <source>
        <dbReference type="EMBL" id="KAJ5387155.1"/>
    </source>
</evidence>
<dbReference type="OrthoDB" id="4503746at2759"/>
<comment type="caution">
    <text evidence="3">The sequence shown here is derived from an EMBL/GenBank/DDBJ whole genome shotgun (WGS) entry which is preliminary data.</text>
</comment>
<evidence type="ECO:0000256" key="2">
    <source>
        <dbReference type="SAM" id="SignalP"/>
    </source>
</evidence>
<feature type="region of interest" description="Disordered" evidence="1">
    <location>
        <begin position="110"/>
        <end position="138"/>
    </location>
</feature>